<keyword evidence="2" id="KW-1185">Reference proteome</keyword>
<gene>
    <name evidence="1" type="ORF">FWK35_00006257</name>
</gene>
<sequence length="19" mass="2555">MFVTWYVVYTRYMFVTWYV</sequence>
<evidence type="ECO:0000313" key="1">
    <source>
        <dbReference type="EMBL" id="KAF0763320.1"/>
    </source>
</evidence>
<dbReference type="EMBL" id="VUJU01001913">
    <property type="protein sequence ID" value="KAF0763320.1"/>
    <property type="molecule type" value="Genomic_DNA"/>
</dbReference>
<name>A0A6G0YYP4_APHCR</name>
<accession>A0A6G0YYP4</accession>
<reference evidence="1 2" key="1">
    <citation type="submission" date="2019-08" db="EMBL/GenBank/DDBJ databases">
        <title>Whole genome of Aphis craccivora.</title>
        <authorList>
            <person name="Voronova N.V."/>
            <person name="Shulinski R.S."/>
            <person name="Bandarenka Y.V."/>
            <person name="Zhorov D.G."/>
            <person name="Warner D."/>
        </authorList>
    </citation>
    <scope>NUCLEOTIDE SEQUENCE [LARGE SCALE GENOMIC DNA]</scope>
    <source>
        <strain evidence="1">180601</strain>
        <tissue evidence="1">Whole Body</tissue>
    </source>
</reference>
<organism evidence="1 2">
    <name type="scientific">Aphis craccivora</name>
    <name type="common">Cowpea aphid</name>
    <dbReference type="NCBI Taxonomy" id="307492"/>
    <lineage>
        <taxon>Eukaryota</taxon>
        <taxon>Metazoa</taxon>
        <taxon>Ecdysozoa</taxon>
        <taxon>Arthropoda</taxon>
        <taxon>Hexapoda</taxon>
        <taxon>Insecta</taxon>
        <taxon>Pterygota</taxon>
        <taxon>Neoptera</taxon>
        <taxon>Paraneoptera</taxon>
        <taxon>Hemiptera</taxon>
        <taxon>Sternorrhyncha</taxon>
        <taxon>Aphidomorpha</taxon>
        <taxon>Aphidoidea</taxon>
        <taxon>Aphididae</taxon>
        <taxon>Aphidini</taxon>
        <taxon>Aphis</taxon>
        <taxon>Aphis</taxon>
    </lineage>
</organism>
<dbReference type="Proteomes" id="UP000478052">
    <property type="component" value="Unassembled WGS sequence"/>
</dbReference>
<protein>
    <submittedName>
        <fullName evidence="1">Uncharacterized protein</fullName>
    </submittedName>
</protein>
<dbReference type="AlphaFoldDB" id="A0A6G0YYP4"/>
<feature type="non-terminal residue" evidence="1">
    <location>
        <position position="19"/>
    </location>
</feature>
<evidence type="ECO:0000313" key="2">
    <source>
        <dbReference type="Proteomes" id="UP000478052"/>
    </source>
</evidence>
<proteinExistence type="predicted"/>
<comment type="caution">
    <text evidence="1">The sequence shown here is derived from an EMBL/GenBank/DDBJ whole genome shotgun (WGS) entry which is preliminary data.</text>
</comment>